<dbReference type="Gene3D" id="2.40.70.10">
    <property type="entry name" value="Acid Proteases"/>
    <property type="match status" value="1"/>
</dbReference>
<name>A0A1S3TF40_VIGRR</name>
<dbReference type="AlphaFoldDB" id="A0A1S3TF40"/>
<sequence length="349" mass="39925">METFKKLEITIPFSEAIQQIPSYSKFLKEIITKKRKYAEKETIEVEGNCSAIIQRSLPPKSSDPGSFTIPCAIGELEVGKALIDLGASINLMPLTMFKKLKGVELKQTRIVLQLVDRSLKYLFRIVEDVIVKVDKFLFPVDFVVMEMEENGDAPLILGRPFMKTARIVIDMDLVEEICMNQESRVRNVSMLDRILTNECENLNEEEDISHQKCIQELEASKEVSPEKVPFEQIDCTEKTSDSKIELKELPSHLKYVFLEDHEKKPIIISASLSQEEERKLVGTLRKNKGAIGWSITDLKGISLTYCMHRILVEDDYKPVAQPQRRLNPVMKEVVRKEVLKLIQSNSGRP</sequence>
<evidence type="ECO:0000313" key="1">
    <source>
        <dbReference type="Proteomes" id="UP000087766"/>
    </source>
</evidence>
<dbReference type="SUPFAM" id="SSF50630">
    <property type="entry name" value="Acid proteases"/>
    <property type="match status" value="1"/>
</dbReference>
<dbReference type="PANTHER" id="PTHR33067">
    <property type="entry name" value="RNA-DIRECTED DNA POLYMERASE-RELATED"/>
    <property type="match status" value="1"/>
</dbReference>
<reference evidence="2" key="1">
    <citation type="submission" date="2025-08" db="UniProtKB">
        <authorList>
            <consortium name="RefSeq"/>
        </authorList>
    </citation>
    <scope>IDENTIFICATION</scope>
    <source>
        <tissue evidence="2">Leaf</tissue>
    </source>
</reference>
<keyword evidence="1" id="KW-1185">Reference proteome</keyword>
<evidence type="ECO:0000313" key="2">
    <source>
        <dbReference type="RefSeq" id="XP_014492374.1"/>
    </source>
</evidence>
<dbReference type="KEGG" id="vra:106754821"/>
<dbReference type="PANTHER" id="PTHR33067:SF35">
    <property type="entry name" value="ASPARTIC PEPTIDASE DDI1-TYPE DOMAIN-CONTAINING PROTEIN"/>
    <property type="match status" value="1"/>
</dbReference>
<dbReference type="Gene3D" id="3.10.10.10">
    <property type="entry name" value="HIV Type 1 Reverse Transcriptase, subunit A, domain 1"/>
    <property type="match status" value="1"/>
</dbReference>
<dbReference type="GeneID" id="106754821"/>
<organism evidence="1 2">
    <name type="scientific">Vigna radiata var. radiata</name>
    <name type="common">Mung bean</name>
    <name type="synonym">Phaseolus aureus</name>
    <dbReference type="NCBI Taxonomy" id="3916"/>
    <lineage>
        <taxon>Eukaryota</taxon>
        <taxon>Viridiplantae</taxon>
        <taxon>Streptophyta</taxon>
        <taxon>Embryophyta</taxon>
        <taxon>Tracheophyta</taxon>
        <taxon>Spermatophyta</taxon>
        <taxon>Magnoliopsida</taxon>
        <taxon>eudicotyledons</taxon>
        <taxon>Gunneridae</taxon>
        <taxon>Pentapetalae</taxon>
        <taxon>rosids</taxon>
        <taxon>fabids</taxon>
        <taxon>Fabales</taxon>
        <taxon>Fabaceae</taxon>
        <taxon>Papilionoideae</taxon>
        <taxon>50 kb inversion clade</taxon>
        <taxon>NPAAA clade</taxon>
        <taxon>indigoferoid/millettioid clade</taxon>
        <taxon>Phaseoleae</taxon>
        <taxon>Vigna</taxon>
    </lineage>
</organism>
<accession>A0A1S3TF40</accession>
<dbReference type="RefSeq" id="XP_014492374.1">
    <property type="nucleotide sequence ID" value="XM_014636888.1"/>
</dbReference>
<dbReference type="InterPro" id="IPR021109">
    <property type="entry name" value="Peptidase_aspartic_dom_sf"/>
</dbReference>
<gene>
    <name evidence="2" type="primary">LOC106754821</name>
</gene>
<proteinExistence type="predicted"/>
<protein>
    <submittedName>
        <fullName evidence="2">Uncharacterized protein LOC106754821</fullName>
    </submittedName>
</protein>
<dbReference type="CDD" id="cd00303">
    <property type="entry name" value="retropepsin_like"/>
    <property type="match status" value="1"/>
</dbReference>
<dbReference type="Proteomes" id="UP000087766">
    <property type="component" value="Unplaced"/>
</dbReference>
<dbReference type="OrthoDB" id="1420706at2759"/>